<organism evidence="10 11">
    <name type="scientific">Pseudidiomarina marina</name>
    <dbReference type="NCBI Taxonomy" id="502366"/>
    <lineage>
        <taxon>Bacteria</taxon>
        <taxon>Pseudomonadati</taxon>
        <taxon>Pseudomonadota</taxon>
        <taxon>Gammaproteobacteria</taxon>
        <taxon>Alteromonadales</taxon>
        <taxon>Idiomarinaceae</taxon>
        <taxon>Pseudidiomarina</taxon>
    </lineage>
</organism>
<keyword evidence="3" id="KW-0805">Transcription regulation</keyword>
<dbReference type="OrthoDB" id="9802426at2"/>
<evidence type="ECO:0000256" key="7">
    <source>
        <dbReference type="PROSITE-ProRule" id="PRU01091"/>
    </source>
</evidence>
<dbReference type="Pfam" id="PF00072">
    <property type="entry name" value="Response_reg"/>
    <property type="match status" value="1"/>
</dbReference>
<dbReference type="PANTHER" id="PTHR48111">
    <property type="entry name" value="REGULATOR OF RPOS"/>
    <property type="match status" value="1"/>
</dbReference>
<dbReference type="GO" id="GO:0000156">
    <property type="term" value="F:phosphorelay response regulator activity"/>
    <property type="evidence" value="ECO:0007669"/>
    <property type="project" value="TreeGrafter"/>
</dbReference>
<dbReference type="InterPro" id="IPR011006">
    <property type="entry name" value="CheY-like_superfamily"/>
</dbReference>
<reference evidence="11" key="1">
    <citation type="journal article" date="2018" name="Front. Microbiol.">
        <title>Genome-Based Analysis Reveals the Taxonomy and Diversity of the Family Idiomarinaceae.</title>
        <authorList>
            <person name="Liu Y."/>
            <person name="Lai Q."/>
            <person name="Shao Z."/>
        </authorList>
    </citation>
    <scope>NUCLEOTIDE SEQUENCE [LARGE SCALE GENOMIC DNA]</scope>
    <source>
        <strain evidence="11">PIM1</strain>
    </source>
</reference>
<evidence type="ECO:0000313" key="10">
    <source>
        <dbReference type="EMBL" id="RUO60889.1"/>
    </source>
</evidence>
<dbReference type="InterPro" id="IPR001789">
    <property type="entry name" value="Sig_transdc_resp-reg_receiver"/>
</dbReference>
<dbReference type="RefSeq" id="WP_126758527.1">
    <property type="nucleotide sequence ID" value="NZ_PIPZ01000001.1"/>
</dbReference>
<keyword evidence="11" id="KW-1185">Reference proteome</keyword>
<dbReference type="InterPro" id="IPR036388">
    <property type="entry name" value="WH-like_DNA-bd_sf"/>
</dbReference>
<proteinExistence type="predicted"/>
<dbReference type="Gene3D" id="3.40.50.2300">
    <property type="match status" value="1"/>
</dbReference>
<feature type="domain" description="OmpR/PhoB-type" evidence="9">
    <location>
        <begin position="124"/>
        <end position="219"/>
    </location>
</feature>
<dbReference type="EMBL" id="PIPZ01000001">
    <property type="protein sequence ID" value="RUO60889.1"/>
    <property type="molecule type" value="Genomic_DNA"/>
</dbReference>
<keyword evidence="2" id="KW-0902">Two-component regulatory system</keyword>
<evidence type="ECO:0000256" key="2">
    <source>
        <dbReference type="ARBA" id="ARBA00023012"/>
    </source>
</evidence>
<dbReference type="InterPro" id="IPR016032">
    <property type="entry name" value="Sig_transdc_resp-reg_C-effctor"/>
</dbReference>
<feature type="domain" description="Response regulatory" evidence="8">
    <location>
        <begin position="2"/>
        <end position="116"/>
    </location>
</feature>
<evidence type="ECO:0000256" key="4">
    <source>
        <dbReference type="ARBA" id="ARBA00023125"/>
    </source>
</evidence>
<dbReference type="SUPFAM" id="SSF52172">
    <property type="entry name" value="CheY-like"/>
    <property type="match status" value="1"/>
</dbReference>
<dbReference type="Pfam" id="PF00486">
    <property type="entry name" value="Trans_reg_C"/>
    <property type="match status" value="1"/>
</dbReference>
<dbReference type="AlphaFoldDB" id="A0A432YIS6"/>
<evidence type="ECO:0000256" key="3">
    <source>
        <dbReference type="ARBA" id="ARBA00023015"/>
    </source>
</evidence>
<evidence type="ECO:0000259" key="9">
    <source>
        <dbReference type="PROSITE" id="PS51755"/>
    </source>
</evidence>
<sequence>MRVLLVEDDALLGQAVQLGLSDREFSVHWVRTGGAAVSELNHNEYDAMVLDLGLPDLDGSRVLSSSRKRGVTIPILILTARDQVHDKIAHLDAGADDYLTKPFDMNELAARLRALCRRQLGQASADIKVGPIMLNTNTRDVRVADAPLSLSRREFELLKTLMSAPERVLSRDRLETAVFQGETEIESNALEVHVSNLRRKLGHKEWIETIRGIGYRLKCNS</sequence>
<dbReference type="GO" id="GO:0000976">
    <property type="term" value="F:transcription cis-regulatory region binding"/>
    <property type="evidence" value="ECO:0007669"/>
    <property type="project" value="TreeGrafter"/>
</dbReference>
<gene>
    <name evidence="10" type="ORF">CWI76_01005</name>
</gene>
<dbReference type="GO" id="GO:0032993">
    <property type="term" value="C:protein-DNA complex"/>
    <property type="evidence" value="ECO:0007669"/>
    <property type="project" value="TreeGrafter"/>
</dbReference>
<evidence type="ECO:0000313" key="11">
    <source>
        <dbReference type="Proteomes" id="UP000288127"/>
    </source>
</evidence>
<dbReference type="FunFam" id="3.40.50.2300:FF:000002">
    <property type="entry name" value="DNA-binding response regulator PhoP"/>
    <property type="match status" value="1"/>
</dbReference>
<keyword evidence="5" id="KW-0804">Transcription</keyword>
<feature type="modified residue" description="4-aspartylphosphate" evidence="6">
    <location>
        <position position="51"/>
    </location>
</feature>
<dbReference type="SMART" id="SM00448">
    <property type="entry name" value="REC"/>
    <property type="match status" value="1"/>
</dbReference>
<dbReference type="Gene3D" id="6.10.250.690">
    <property type="match status" value="1"/>
</dbReference>
<keyword evidence="1 6" id="KW-0597">Phosphoprotein</keyword>
<accession>A0A432YIS6</accession>
<protein>
    <submittedName>
        <fullName evidence="10">DNA-binding response regulator</fullName>
    </submittedName>
</protein>
<comment type="caution">
    <text evidence="10">The sequence shown here is derived from an EMBL/GenBank/DDBJ whole genome shotgun (WGS) entry which is preliminary data.</text>
</comment>
<keyword evidence="4 7" id="KW-0238">DNA-binding</keyword>
<evidence type="ECO:0000256" key="5">
    <source>
        <dbReference type="ARBA" id="ARBA00023163"/>
    </source>
</evidence>
<dbReference type="CDD" id="cd00383">
    <property type="entry name" value="trans_reg_C"/>
    <property type="match status" value="1"/>
</dbReference>
<dbReference type="CDD" id="cd17624">
    <property type="entry name" value="REC_OmpR_PmrA-like"/>
    <property type="match status" value="1"/>
</dbReference>
<dbReference type="PANTHER" id="PTHR48111:SF67">
    <property type="entry name" value="TRANSCRIPTIONAL REGULATORY PROTEIN TCTD"/>
    <property type="match status" value="1"/>
</dbReference>
<dbReference type="GO" id="GO:0005829">
    <property type="term" value="C:cytosol"/>
    <property type="evidence" value="ECO:0007669"/>
    <property type="project" value="TreeGrafter"/>
</dbReference>
<evidence type="ECO:0000259" key="8">
    <source>
        <dbReference type="PROSITE" id="PS50110"/>
    </source>
</evidence>
<dbReference type="SMART" id="SM00862">
    <property type="entry name" value="Trans_reg_C"/>
    <property type="match status" value="1"/>
</dbReference>
<dbReference type="InterPro" id="IPR039420">
    <property type="entry name" value="WalR-like"/>
</dbReference>
<dbReference type="InterPro" id="IPR001867">
    <property type="entry name" value="OmpR/PhoB-type_DNA-bd"/>
</dbReference>
<feature type="DNA-binding region" description="OmpR/PhoB-type" evidence="7">
    <location>
        <begin position="124"/>
        <end position="219"/>
    </location>
</feature>
<dbReference type="SUPFAM" id="SSF46894">
    <property type="entry name" value="C-terminal effector domain of the bipartite response regulators"/>
    <property type="match status" value="1"/>
</dbReference>
<dbReference type="Gene3D" id="1.10.10.10">
    <property type="entry name" value="Winged helix-like DNA-binding domain superfamily/Winged helix DNA-binding domain"/>
    <property type="match status" value="1"/>
</dbReference>
<evidence type="ECO:0000256" key="6">
    <source>
        <dbReference type="PROSITE-ProRule" id="PRU00169"/>
    </source>
</evidence>
<name>A0A432YIS6_9GAMM</name>
<dbReference type="GO" id="GO:0006355">
    <property type="term" value="P:regulation of DNA-templated transcription"/>
    <property type="evidence" value="ECO:0007669"/>
    <property type="project" value="InterPro"/>
</dbReference>
<dbReference type="Proteomes" id="UP000288127">
    <property type="component" value="Unassembled WGS sequence"/>
</dbReference>
<dbReference type="PROSITE" id="PS51755">
    <property type="entry name" value="OMPR_PHOB"/>
    <property type="match status" value="1"/>
</dbReference>
<dbReference type="PROSITE" id="PS50110">
    <property type="entry name" value="RESPONSE_REGULATORY"/>
    <property type="match status" value="1"/>
</dbReference>
<evidence type="ECO:0000256" key="1">
    <source>
        <dbReference type="ARBA" id="ARBA00022553"/>
    </source>
</evidence>